<feature type="binding site" evidence="7">
    <location>
        <begin position="171"/>
        <end position="173"/>
    </location>
    <ligand>
        <name>substrate</name>
    </ligand>
</feature>
<dbReference type="GO" id="GO:0031222">
    <property type="term" value="P:arabinan catabolic process"/>
    <property type="evidence" value="ECO:0007669"/>
    <property type="project" value="UniProtKB-UniPathway"/>
</dbReference>
<evidence type="ECO:0000256" key="2">
    <source>
        <dbReference type="ARBA" id="ARBA00009865"/>
    </source>
</evidence>
<keyword evidence="4 5" id="KW-0326">Glycosidase</keyword>
<comment type="pathway">
    <text evidence="1 5">Glycan metabolism; L-arabinan degradation.</text>
</comment>
<reference evidence="10 11" key="1">
    <citation type="submission" date="2020-08" db="EMBL/GenBank/DDBJ databases">
        <title>Genomic Encyclopedia of Type Strains, Phase IV (KMG-IV): sequencing the most valuable type-strain genomes for metagenomic binning, comparative biology and taxonomic classification.</title>
        <authorList>
            <person name="Goeker M."/>
        </authorList>
    </citation>
    <scope>NUCLEOTIDE SEQUENCE [LARGE SCALE GENOMIC DNA]</scope>
    <source>
        <strain evidence="10 11">YC6886</strain>
    </source>
</reference>
<evidence type="ECO:0000256" key="3">
    <source>
        <dbReference type="ARBA" id="ARBA00022801"/>
    </source>
</evidence>
<keyword evidence="3 5" id="KW-0378">Hydrolase</keyword>
<keyword evidence="9" id="KW-0732">Signal</keyword>
<evidence type="ECO:0000256" key="4">
    <source>
        <dbReference type="ARBA" id="ARBA00023295"/>
    </source>
</evidence>
<dbReference type="InterPro" id="IPR023296">
    <property type="entry name" value="Glyco_hydro_beta-prop_sf"/>
</dbReference>
<dbReference type="InterPro" id="IPR016840">
    <property type="entry name" value="Glyco_hydro_43_endo_a_Ara-ase"/>
</dbReference>
<dbReference type="UniPathway" id="UPA00667"/>
<dbReference type="InterPro" id="IPR050727">
    <property type="entry name" value="GH43_arabinanases"/>
</dbReference>
<feature type="signal peptide" evidence="9">
    <location>
        <begin position="1"/>
        <end position="25"/>
    </location>
</feature>
<feature type="active site" description="Proton acceptor" evidence="6">
    <location>
        <position position="34"/>
    </location>
</feature>
<feature type="binding site" evidence="7">
    <location>
        <position position="111"/>
    </location>
    <ligand>
        <name>substrate</name>
    </ligand>
</feature>
<dbReference type="EMBL" id="JACHFD010000004">
    <property type="protein sequence ID" value="MBB5350966.1"/>
    <property type="molecule type" value="Genomic_DNA"/>
</dbReference>
<dbReference type="InterPro" id="IPR006710">
    <property type="entry name" value="Glyco_hydro_43"/>
</dbReference>
<dbReference type="RefSeq" id="WP_184016708.1">
    <property type="nucleotide sequence ID" value="NZ_JACHFD010000004.1"/>
</dbReference>
<feature type="active site" description="Proton donor" evidence="6">
    <location>
        <position position="244"/>
    </location>
</feature>
<evidence type="ECO:0000256" key="9">
    <source>
        <dbReference type="SAM" id="SignalP"/>
    </source>
</evidence>
<comment type="similarity">
    <text evidence="2 5">Belongs to the glycosyl hydrolase 43 family.</text>
</comment>
<feature type="binding site" evidence="7">
    <location>
        <begin position="151"/>
        <end position="154"/>
    </location>
    <ligand>
        <name>substrate</name>
    </ligand>
</feature>
<evidence type="ECO:0000256" key="6">
    <source>
        <dbReference type="PIRSR" id="PIRSR026534-1"/>
    </source>
</evidence>
<dbReference type="Proteomes" id="UP000557717">
    <property type="component" value="Unassembled WGS sequence"/>
</dbReference>
<organism evidence="10 11">
    <name type="scientific">Haloferula luteola</name>
    <dbReference type="NCBI Taxonomy" id="595692"/>
    <lineage>
        <taxon>Bacteria</taxon>
        <taxon>Pseudomonadati</taxon>
        <taxon>Verrucomicrobiota</taxon>
        <taxon>Verrucomicrobiia</taxon>
        <taxon>Verrucomicrobiales</taxon>
        <taxon>Verrucomicrobiaceae</taxon>
        <taxon>Haloferula</taxon>
    </lineage>
</organism>
<gene>
    <name evidence="10" type="ORF">HNR46_001200</name>
</gene>
<dbReference type="AlphaFoldDB" id="A0A840V1N2"/>
<keyword evidence="11" id="KW-1185">Reference proteome</keyword>
<dbReference type="EC" id="3.2.1.99" evidence="10"/>
<dbReference type="Gene3D" id="2.115.10.20">
    <property type="entry name" value="Glycosyl hydrolase domain, family 43"/>
    <property type="match status" value="1"/>
</dbReference>
<dbReference type="PIRSF" id="PIRSF026534">
    <property type="entry name" value="Endo_alpha-L-arabinosidase"/>
    <property type="match status" value="1"/>
</dbReference>
<sequence>MKRFIHPLFIALTAPLLALATPAHGQDRTVEAHDPVLGKDGDTYYLFSTGKGIRVQSSKDLQTWHSEPPVFSATPAWVAQTVPAFGGDIWAPDIAKHNGTFYLYYSVSAFGRNTSAIGVATNTTLDPTSPNFAWKDHGIVLRSVPGRDLCNAIDPNLAHDADGNPWLTFGSFWNGIKLVKMQPDLLQPVTGPGEAWYTLASRPRDFAVDDRDAGDSANPELDYATLYSPDQLARNRSMKNGAIEAPFLFQKNGHYYLFLSWDRCCQGVSSTYKILVGRADNIRGPYLDRDGQRLVRGGGTLLLAGDGQDWAAAGHCAAYSFDDRDLLVFHAYDLKDQGKAKLRIREIAWDDQDWPVLVPED</sequence>
<evidence type="ECO:0000256" key="8">
    <source>
        <dbReference type="PIRSR" id="PIRSR026534-3"/>
    </source>
</evidence>
<feature type="binding site" evidence="7">
    <location>
        <position position="34"/>
    </location>
    <ligand>
        <name>substrate</name>
    </ligand>
</feature>
<dbReference type="GO" id="GO:0046558">
    <property type="term" value="F:arabinan endo-1,5-alpha-L-arabinosidase activity"/>
    <property type="evidence" value="ECO:0007669"/>
    <property type="project" value="UniProtKB-EC"/>
</dbReference>
<feature type="site" description="Important for substrate recognition" evidence="8">
    <location>
        <position position="315"/>
    </location>
</feature>
<protein>
    <submittedName>
        <fullName evidence="10">Arabinan endo-1,5-alpha-L-arabinosidase</fullName>
        <ecNumber evidence="10">3.2.1.99</ecNumber>
    </submittedName>
</protein>
<evidence type="ECO:0000313" key="10">
    <source>
        <dbReference type="EMBL" id="MBB5350966.1"/>
    </source>
</evidence>
<name>A0A840V1N2_9BACT</name>
<evidence type="ECO:0000256" key="1">
    <source>
        <dbReference type="ARBA" id="ARBA00004834"/>
    </source>
</evidence>
<proteinExistence type="inferred from homology"/>
<feature type="site" description="Important for catalytic activity, responsible for pKa modulation of the active site Glu and correct orientation of both the proton donor and substrate" evidence="8">
    <location>
        <position position="154"/>
    </location>
</feature>
<comment type="caution">
    <text evidence="10">The sequence shown here is derived from an EMBL/GenBank/DDBJ whole genome shotgun (WGS) entry which is preliminary data.</text>
</comment>
<accession>A0A840V1N2</accession>
<evidence type="ECO:0000313" key="11">
    <source>
        <dbReference type="Proteomes" id="UP000557717"/>
    </source>
</evidence>
<feature type="chain" id="PRO_5032829818" evidence="9">
    <location>
        <begin position="26"/>
        <end position="361"/>
    </location>
</feature>
<evidence type="ECO:0000256" key="5">
    <source>
        <dbReference type="PIRNR" id="PIRNR026534"/>
    </source>
</evidence>
<dbReference type="PANTHER" id="PTHR43301:SF3">
    <property type="entry name" value="ARABINAN ENDO-1,5-ALPHA-L-ARABINOSIDASE A-RELATED"/>
    <property type="match status" value="1"/>
</dbReference>
<dbReference type="SUPFAM" id="SSF75005">
    <property type="entry name" value="Arabinanase/levansucrase/invertase"/>
    <property type="match status" value="1"/>
</dbReference>
<dbReference type="PANTHER" id="PTHR43301">
    <property type="entry name" value="ARABINAN ENDO-1,5-ALPHA-L-ARABINOSIDASE"/>
    <property type="match status" value="1"/>
</dbReference>
<dbReference type="Pfam" id="PF04616">
    <property type="entry name" value="Glyco_hydro_43"/>
    <property type="match status" value="1"/>
</dbReference>
<evidence type="ECO:0000256" key="7">
    <source>
        <dbReference type="PIRSR" id="PIRSR026534-2"/>
    </source>
</evidence>